<feature type="compositionally biased region" description="Polar residues" evidence="1">
    <location>
        <begin position="28"/>
        <end position="44"/>
    </location>
</feature>
<evidence type="ECO:0000313" key="3">
    <source>
        <dbReference type="Proteomes" id="UP000054270"/>
    </source>
</evidence>
<protein>
    <submittedName>
        <fullName evidence="2">Uncharacterized protein</fullName>
    </submittedName>
</protein>
<evidence type="ECO:0000256" key="1">
    <source>
        <dbReference type="SAM" id="MobiDB-lite"/>
    </source>
</evidence>
<feature type="region of interest" description="Disordered" evidence="1">
    <location>
        <begin position="1"/>
        <end position="99"/>
    </location>
</feature>
<dbReference type="EMBL" id="KN817529">
    <property type="protein sequence ID" value="KJA26071.1"/>
    <property type="molecule type" value="Genomic_DNA"/>
</dbReference>
<gene>
    <name evidence="2" type="ORF">HYPSUDRAFT_75667</name>
</gene>
<reference evidence="3" key="1">
    <citation type="submission" date="2014-04" db="EMBL/GenBank/DDBJ databases">
        <title>Evolutionary Origins and Diversification of the Mycorrhizal Mutualists.</title>
        <authorList>
            <consortium name="DOE Joint Genome Institute"/>
            <consortium name="Mycorrhizal Genomics Consortium"/>
            <person name="Kohler A."/>
            <person name="Kuo A."/>
            <person name="Nagy L.G."/>
            <person name="Floudas D."/>
            <person name="Copeland A."/>
            <person name="Barry K.W."/>
            <person name="Cichocki N."/>
            <person name="Veneault-Fourrey C."/>
            <person name="LaButti K."/>
            <person name="Lindquist E.A."/>
            <person name="Lipzen A."/>
            <person name="Lundell T."/>
            <person name="Morin E."/>
            <person name="Murat C."/>
            <person name="Riley R."/>
            <person name="Ohm R."/>
            <person name="Sun H."/>
            <person name="Tunlid A."/>
            <person name="Henrissat B."/>
            <person name="Grigoriev I.V."/>
            <person name="Hibbett D.S."/>
            <person name="Martin F."/>
        </authorList>
    </citation>
    <scope>NUCLEOTIDE SEQUENCE [LARGE SCALE GENOMIC DNA]</scope>
    <source>
        <strain evidence="3">FD-334 SS-4</strain>
    </source>
</reference>
<evidence type="ECO:0000313" key="2">
    <source>
        <dbReference type="EMBL" id="KJA26071.1"/>
    </source>
</evidence>
<sequence length="99" mass="11580">MKKPASEDQTNVRTDVHNGQCRNDRRQTSQPKNPRRVLSSQTIFHNAHRRRPSAPSLQLSLATRESRAFPNTRTASRTEKSIKPQSLHQRSLLHRFRER</sequence>
<accession>A0A0D2PBW9</accession>
<name>A0A0D2PBW9_HYPSF</name>
<organism evidence="2 3">
    <name type="scientific">Hypholoma sublateritium (strain FD-334 SS-4)</name>
    <dbReference type="NCBI Taxonomy" id="945553"/>
    <lineage>
        <taxon>Eukaryota</taxon>
        <taxon>Fungi</taxon>
        <taxon>Dikarya</taxon>
        <taxon>Basidiomycota</taxon>
        <taxon>Agaricomycotina</taxon>
        <taxon>Agaricomycetes</taxon>
        <taxon>Agaricomycetidae</taxon>
        <taxon>Agaricales</taxon>
        <taxon>Agaricineae</taxon>
        <taxon>Strophariaceae</taxon>
        <taxon>Hypholoma</taxon>
    </lineage>
</organism>
<dbReference type="AlphaFoldDB" id="A0A0D2PBW9"/>
<dbReference type="Proteomes" id="UP000054270">
    <property type="component" value="Unassembled WGS sequence"/>
</dbReference>
<feature type="compositionally biased region" description="Polar residues" evidence="1">
    <location>
        <begin position="55"/>
        <end position="75"/>
    </location>
</feature>
<proteinExistence type="predicted"/>
<feature type="non-terminal residue" evidence="2">
    <location>
        <position position="99"/>
    </location>
</feature>
<keyword evidence="3" id="KW-1185">Reference proteome</keyword>